<evidence type="ECO:0000256" key="1">
    <source>
        <dbReference type="SAM" id="SignalP"/>
    </source>
</evidence>
<dbReference type="EMBL" id="LJXT01000022">
    <property type="protein sequence ID" value="KPQ18678.1"/>
    <property type="molecule type" value="Genomic_DNA"/>
</dbReference>
<comment type="caution">
    <text evidence="2">The sequence shown here is derived from an EMBL/GenBank/DDBJ whole genome shotgun (WGS) entry which is preliminary data.</text>
</comment>
<gene>
    <name evidence="2" type="ORF">HLUCCX10_05065</name>
</gene>
<dbReference type="PROSITE" id="PS51257">
    <property type="entry name" value="PROKAR_LIPOPROTEIN"/>
    <property type="match status" value="1"/>
</dbReference>
<evidence type="ECO:0008006" key="4">
    <source>
        <dbReference type="Google" id="ProtNLM"/>
    </source>
</evidence>
<evidence type="ECO:0000313" key="2">
    <source>
        <dbReference type="EMBL" id="KPQ18678.1"/>
    </source>
</evidence>
<keyword evidence="1" id="KW-0732">Signal</keyword>
<protein>
    <recommendedName>
        <fullName evidence="4">Lipocalin-like domain-containing protein</fullName>
    </recommendedName>
</protein>
<reference evidence="2 3" key="1">
    <citation type="submission" date="2015-09" db="EMBL/GenBank/DDBJ databases">
        <title>Identification and resolution of microdiversity through metagenomic sequencing of parallel consortia.</title>
        <authorList>
            <person name="Nelson W.C."/>
            <person name="Romine M.F."/>
            <person name="Lindemann S.R."/>
        </authorList>
    </citation>
    <scope>NUCLEOTIDE SEQUENCE [LARGE SCALE GENOMIC DNA]</scope>
    <source>
        <strain evidence="2">HL-49</strain>
    </source>
</reference>
<dbReference type="PATRIC" id="fig|1305737.6.peg.1668"/>
<evidence type="ECO:0000313" key="3">
    <source>
        <dbReference type="Proteomes" id="UP000050421"/>
    </source>
</evidence>
<dbReference type="AlphaFoldDB" id="A0A0P8C7B1"/>
<dbReference type="STRING" id="1305737.GCA_000526355_01915"/>
<proteinExistence type="predicted"/>
<feature type="chain" id="PRO_5006148717" description="Lipocalin-like domain-containing protein" evidence="1">
    <location>
        <begin position="23"/>
        <end position="162"/>
    </location>
</feature>
<name>A0A0P8C7B1_9BACT</name>
<dbReference type="Proteomes" id="UP000050421">
    <property type="component" value="Unassembled WGS sequence"/>
</dbReference>
<sequence length="162" mass="17327">MNRNLSSLFALMLLVIFSSACGGDDPTPQPPQKTPEELAIEALTGTGTQSWSIAGGGSVTRSGNNVTDLYQDFELILNSGSSRTYTSRNNNDLFDNSGNWSFAGTNFDKFTLTGSKPASGREISFTQTGNNLRLEFNIPAPGARVFGVQAVAGSYVFNLVKD</sequence>
<feature type="signal peptide" evidence="1">
    <location>
        <begin position="1"/>
        <end position="22"/>
    </location>
</feature>
<accession>A0A0P8C7B1</accession>
<organism evidence="2 3">
    <name type="scientific">Algoriphagus marincola HL-49</name>
    <dbReference type="NCBI Taxonomy" id="1305737"/>
    <lineage>
        <taxon>Bacteria</taxon>
        <taxon>Pseudomonadati</taxon>
        <taxon>Bacteroidota</taxon>
        <taxon>Cytophagia</taxon>
        <taxon>Cytophagales</taxon>
        <taxon>Cyclobacteriaceae</taxon>
        <taxon>Algoriphagus</taxon>
    </lineage>
</organism>